<evidence type="ECO:0000313" key="3">
    <source>
        <dbReference type="Proteomes" id="UP001189429"/>
    </source>
</evidence>
<name>A0ABN9QBZ8_9DINO</name>
<dbReference type="Proteomes" id="UP001189429">
    <property type="component" value="Unassembled WGS sequence"/>
</dbReference>
<dbReference type="EMBL" id="CAUYUJ010002437">
    <property type="protein sequence ID" value="CAK0800763.1"/>
    <property type="molecule type" value="Genomic_DNA"/>
</dbReference>
<accession>A0ABN9QBZ8</accession>
<evidence type="ECO:0000313" key="2">
    <source>
        <dbReference type="EMBL" id="CAK0800763.1"/>
    </source>
</evidence>
<evidence type="ECO:0000256" key="1">
    <source>
        <dbReference type="SAM" id="MobiDB-lite"/>
    </source>
</evidence>
<organism evidence="2 3">
    <name type="scientific">Prorocentrum cordatum</name>
    <dbReference type="NCBI Taxonomy" id="2364126"/>
    <lineage>
        <taxon>Eukaryota</taxon>
        <taxon>Sar</taxon>
        <taxon>Alveolata</taxon>
        <taxon>Dinophyceae</taxon>
        <taxon>Prorocentrales</taxon>
        <taxon>Prorocentraceae</taxon>
        <taxon>Prorocentrum</taxon>
    </lineage>
</organism>
<keyword evidence="3" id="KW-1185">Reference proteome</keyword>
<feature type="compositionally biased region" description="Basic and acidic residues" evidence="1">
    <location>
        <begin position="28"/>
        <end position="61"/>
    </location>
</feature>
<feature type="compositionally biased region" description="Basic and acidic residues" evidence="1">
    <location>
        <begin position="80"/>
        <end position="90"/>
    </location>
</feature>
<proteinExistence type="predicted"/>
<sequence length="129" mass="14482">MLGSRAMCEKWEGEAGARRHPPGAAVRSAREKREATRDNERRRKKAKDEPDAISCTRRDESPTCEGCRRSSPMPSAASDESWKAGGEDGAQRPTHTARSERRSWSPMSWAWRSKVESNAISYPTSCKML</sequence>
<feature type="region of interest" description="Disordered" evidence="1">
    <location>
        <begin position="1"/>
        <end position="106"/>
    </location>
</feature>
<protein>
    <submittedName>
        <fullName evidence="2">Uncharacterized protein</fullName>
    </submittedName>
</protein>
<reference evidence="2" key="1">
    <citation type="submission" date="2023-10" db="EMBL/GenBank/DDBJ databases">
        <authorList>
            <person name="Chen Y."/>
            <person name="Shah S."/>
            <person name="Dougan E. K."/>
            <person name="Thang M."/>
            <person name="Chan C."/>
        </authorList>
    </citation>
    <scope>NUCLEOTIDE SEQUENCE [LARGE SCALE GENOMIC DNA]</scope>
</reference>
<comment type="caution">
    <text evidence="2">The sequence shown here is derived from an EMBL/GenBank/DDBJ whole genome shotgun (WGS) entry which is preliminary data.</text>
</comment>
<feature type="compositionally biased region" description="Basic and acidic residues" evidence="1">
    <location>
        <begin position="7"/>
        <end position="17"/>
    </location>
</feature>
<gene>
    <name evidence="2" type="ORF">PCOR1329_LOCUS8820</name>
</gene>